<reference evidence="7 8" key="1">
    <citation type="submission" date="2016-10" db="EMBL/GenBank/DDBJ databases">
        <authorList>
            <person name="de Groot N.N."/>
        </authorList>
    </citation>
    <scope>NUCLEOTIDE SEQUENCE [LARGE SCALE GENOMIC DNA]</scope>
    <source>
        <strain evidence="7 8">CGMCC 1.5070</strain>
    </source>
</reference>
<keyword evidence="4 7" id="KW-0418">Kinase</keyword>
<dbReference type="PANTHER" id="PTHR34220:SF7">
    <property type="entry name" value="SENSOR HISTIDINE KINASE YPDA"/>
    <property type="match status" value="1"/>
</dbReference>
<feature type="transmembrane region" description="Helical" evidence="5">
    <location>
        <begin position="284"/>
        <end position="304"/>
    </location>
</feature>
<dbReference type="AlphaFoldDB" id="A0A1H8DUA8"/>
<keyword evidence="5" id="KW-1133">Transmembrane helix</keyword>
<protein>
    <submittedName>
        <fullName evidence="7">Two-component system, sensor histidine kinase YesM</fullName>
    </submittedName>
</protein>
<comment type="subcellular location">
    <subcellularLocation>
        <location evidence="1">Membrane</location>
    </subcellularLocation>
</comment>
<dbReference type="InterPro" id="IPR003660">
    <property type="entry name" value="HAMP_dom"/>
</dbReference>
<proteinExistence type="predicted"/>
<dbReference type="STRING" id="474960.SAMN05216180_2785"/>
<dbReference type="InterPro" id="IPR050640">
    <property type="entry name" value="Bact_2-comp_sensor_kinase"/>
</dbReference>
<evidence type="ECO:0000256" key="5">
    <source>
        <dbReference type="SAM" id="Phobius"/>
    </source>
</evidence>
<keyword evidence="3" id="KW-0808">Transferase</keyword>
<dbReference type="InterPro" id="IPR010559">
    <property type="entry name" value="Sig_transdc_His_kin_internal"/>
</dbReference>
<evidence type="ECO:0000256" key="1">
    <source>
        <dbReference type="ARBA" id="ARBA00004370"/>
    </source>
</evidence>
<organism evidence="7 8">
    <name type="scientific">Hydrogenoanaerobacterium saccharovorans</name>
    <dbReference type="NCBI Taxonomy" id="474960"/>
    <lineage>
        <taxon>Bacteria</taxon>
        <taxon>Bacillati</taxon>
        <taxon>Bacillota</taxon>
        <taxon>Clostridia</taxon>
        <taxon>Eubacteriales</taxon>
        <taxon>Oscillospiraceae</taxon>
        <taxon>Hydrogenoanaerobacterium</taxon>
    </lineage>
</organism>
<keyword evidence="2" id="KW-0597">Phosphoprotein</keyword>
<dbReference type="Gene3D" id="6.10.340.10">
    <property type="match status" value="1"/>
</dbReference>
<dbReference type="PROSITE" id="PS50885">
    <property type="entry name" value="HAMP"/>
    <property type="match status" value="1"/>
</dbReference>
<name>A0A1H8DUA8_9FIRM</name>
<keyword evidence="8" id="KW-1185">Reference proteome</keyword>
<dbReference type="PANTHER" id="PTHR34220">
    <property type="entry name" value="SENSOR HISTIDINE KINASE YPDA"/>
    <property type="match status" value="1"/>
</dbReference>
<accession>A0A1H8DUA8</accession>
<dbReference type="GO" id="GO:0000155">
    <property type="term" value="F:phosphorelay sensor kinase activity"/>
    <property type="evidence" value="ECO:0007669"/>
    <property type="project" value="InterPro"/>
</dbReference>
<dbReference type="SUPFAM" id="SSF55874">
    <property type="entry name" value="ATPase domain of HSP90 chaperone/DNA topoisomerase II/histidine kinase"/>
    <property type="match status" value="1"/>
</dbReference>
<evidence type="ECO:0000313" key="8">
    <source>
        <dbReference type="Proteomes" id="UP000199158"/>
    </source>
</evidence>
<evidence type="ECO:0000256" key="3">
    <source>
        <dbReference type="ARBA" id="ARBA00022679"/>
    </source>
</evidence>
<evidence type="ECO:0000256" key="4">
    <source>
        <dbReference type="ARBA" id="ARBA00022777"/>
    </source>
</evidence>
<evidence type="ECO:0000259" key="6">
    <source>
        <dbReference type="PROSITE" id="PS50885"/>
    </source>
</evidence>
<dbReference type="InterPro" id="IPR036890">
    <property type="entry name" value="HATPase_C_sf"/>
</dbReference>
<evidence type="ECO:0000256" key="2">
    <source>
        <dbReference type="ARBA" id="ARBA00022553"/>
    </source>
</evidence>
<dbReference type="SUPFAM" id="SSF158472">
    <property type="entry name" value="HAMP domain-like"/>
    <property type="match status" value="1"/>
</dbReference>
<dbReference type="Pfam" id="PF06580">
    <property type="entry name" value="His_kinase"/>
    <property type="match status" value="1"/>
</dbReference>
<dbReference type="Gene3D" id="3.30.565.10">
    <property type="entry name" value="Histidine kinase-like ATPase, C-terminal domain"/>
    <property type="match status" value="1"/>
</dbReference>
<feature type="domain" description="HAMP" evidence="6">
    <location>
        <begin position="305"/>
        <end position="358"/>
    </location>
</feature>
<dbReference type="InterPro" id="IPR003594">
    <property type="entry name" value="HATPase_dom"/>
</dbReference>
<evidence type="ECO:0000313" key="7">
    <source>
        <dbReference type="EMBL" id="SEN10444.1"/>
    </source>
</evidence>
<keyword evidence="5" id="KW-0472">Membrane</keyword>
<dbReference type="CDD" id="cd06225">
    <property type="entry name" value="HAMP"/>
    <property type="match status" value="1"/>
</dbReference>
<dbReference type="GO" id="GO:0016020">
    <property type="term" value="C:membrane"/>
    <property type="evidence" value="ECO:0007669"/>
    <property type="project" value="UniProtKB-SubCell"/>
</dbReference>
<keyword evidence="5" id="KW-0812">Transmembrane</keyword>
<dbReference type="Pfam" id="PF02518">
    <property type="entry name" value="HATPase_c"/>
    <property type="match status" value="1"/>
</dbReference>
<dbReference type="Proteomes" id="UP000199158">
    <property type="component" value="Unassembled WGS sequence"/>
</dbReference>
<gene>
    <name evidence="7" type="ORF">SAMN05216180_2785</name>
</gene>
<dbReference type="EMBL" id="FOCG01000003">
    <property type="protein sequence ID" value="SEN10444.1"/>
    <property type="molecule type" value="Genomic_DNA"/>
</dbReference>
<sequence>MGKPSLKWELIAIVLACWILPVLIIVGVLGYYINNNINNQIINTISTSVDNAVKTSKNRIEAAVAASRNASYAPTVKASYYAYQSTGDHEALYGKVSAFLSQQYKYDDKFLTTMLYYIDAPDRIYYTYNDGYSGSYSGVRKYLQDVHEKVQKLSQGLGTKVEFLNVNGSVYMVRNILDYNKVFEPYAVLVMELNPDVMFEGIKNVVWATDATIWLNSTSVVLRGDAFDLNMKRIVFEEGRSNFQNYRGVSVVSGMEDLQICRLSYAVGVDRISLMRELSSFQSMFIGVLLLIVPLLGLAIWFFYGTISRPISSLIGAASIIERGELGYQINSDFHNREFQYLTDAFNSMSAKLKYQFERIYSEELALRDAKIMALQSQINPHFLNNTLEIINWEARLADNIKVSRMIEALSTMLDAAMDRKGKPVVRLSEEMMYADAYLYIIAERLGKRLAVKKEIDETLLDCKVPRLIMQPIIENAVEHGVQAQQRGEIIIRIYSEQGKLILEVENNGTLTQEDEKHIAQLLSSDYDAKDENSGNLGISNVNQRLKIIYGEKSGLTIKTDNNGHVVAKIIIDSAQ</sequence>
<feature type="transmembrane region" description="Helical" evidence="5">
    <location>
        <begin position="12"/>
        <end position="33"/>
    </location>
</feature>